<evidence type="ECO:0000313" key="6">
    <source>
        <dbReference type="EMBL" id="MBU3806012.1"/>
    </source>
</evidence>
<name>A0A948T274_9FIRM</name>
<dbReference type="InterPro" id="IPR011006">
    <property type="entry name" value="CheY-like_superfamily"/>
</dbReference>
<dbReference type="SMART" id="SM00850">
    <property type="entry name" value="LytTR"/>
    <property type="match status" value="1"/>
</dbReference>
<dbReference type="PANTHER" id="PTHR37299">
    <property type="entry name" value="TRANSCRIPTIONAL REGULATOR-RELATED"/>
    <property type="match status" value="1"/>
</dbReference>
<comment type="function">
    <text evidence="2">May play the central regulatory role in sporulation. It may be an element of the effector pathway responsible for the activation of sporulation genes in response to nutritional stress. Spo0A may act in concert with spo0H (a sigma factor) to control the expression of some genes that are critical to the sporulation process.</text>
</comment>
<gene>
    <name evidence="6" type="ORF">H9882_03870</name>
</gene>
<protein>
    <recommendedName>
        <fullName evidence="1">Stage 0 sporulation protein A homolog</fullName>
    </recommendedName>
</protein>
<reference evidence="6" key="1">
    <citation type="journal article" date="2021" name="PeerJ">
        <title>Extensive microbial diversity within the chicken gut microbiome revealed by metagenomics and culture.</title>
        <authorList>
            <person name="Gilroy R."/>
            <person name="Ravi A."/>
            <person name="Getino M."/>
            <person name="Pursley I."/>
            <person name="Horton D.L."/>
            <person name="Alikhan N.F."/>
            <person name="Baker D."/>
            <person name="Gharbi K."/>
            <person name="Hall N."/>
            <person name="Watson M."/>
            <person name="Adriaenssens E.M."/>
            <person name="Foster-Nyarko E."/>
            <person name="Jarju S."/>
            <person name="Secka A."/>
            <person name="Antonio M."/>
            <person name="Oren A."/>
            <person name="Chaudhuri R.R."/>
            <person name="La Ragione R."/>
            <person name="Hildebrand F."/>
            <person name="Pallen M.J."/>
        </authorList>
    </citation>
    <scope>NUCLEOTIDE SEQUENCE</scope>
    <source>
        <strain evidence="6">B5_2728</strain>
    </source>
</reference>
<feature type="modified residue" description="4-aspartylphosphate" evidence="3">
    <location>
        <position position="57"/>
    </location>
</feature>
<dbReference type="InterPro" id="IPR007492">
    <property type="entry name" value="LytTR_DNA-bd_dom"/>
</dbReference>
<organism evidence="6 7">
    <name type="scientific">Candidatus Allofournierella pullistercoris</name>
    <dbReference type="NCBI Taxonomy" id="2838597"/>
    <lineage>
        <taxon>Bacteria</taxon>
        <taxon>Bacillati</taxon>
        <taxon>Bacillota</taxon>
        <taxon>Clostridia</taxon>
        <taxon>Eubacteriales</taxon>
        <taxon>Oscillospiraceae</taxon>
        <taxon>Allofournierella</taxon>
    </lineage>
</organism>
<dbReference type="GO" id="GO:0003677">
    <property type="term" value="F:DNA binding"/>
    <property type="evidence" value="ECO:0007669"/>
    <property type="project" value="UniProtKB-KW"/>
</dbReference>
<keyword evidence="3" id="KW-0597">Phosphoprotein</keyword>
<evidence type="ECO:0000256" key="2">
    <source>
        <dbReference type="ARBA" id="ARBA00024867"/>
    </source>
</evidence>
<evidence type="ECO:0000313" key="7">
    <source>
        <dbReference type="Proteomes" id="UP000713596"/>
    </source>
</evidence>
<proteinExistence type="predicted"/>
<dbReference type="Pfam" id="PF04397">
    <property type="entry name" value="LytTR"/>
    <property type="match status" value="1"/>
</dbReference>
<dbReference type="EMBL" id="JAHLFP010000030">
    <property type="protein sequence ID" value="MBU3806012.1"/>
    <property type="molecule type" value="Genomic_DNA"/>
</dbReference>
<sequence length="235" mass="26846">MLRIAIVEDEEKMSTELLGYLERFGKEQQCDIQPSVFSNGMEIAEGYHPVWDIILLDIEMPLLDGMAAAERIRQVDKNVILIFITNMAQYAIQGYSVNALDYVLKPVNYFSFRMKLLKAWRVLQERPGTAILISTDREVRCLKASEIRYVEAADHRLIFHTSLEHYSTFGTLQNTENILGKSFARCSKSFLVNLQYVDGIQGNQVALGTDLLSISRSKRKAFLQALSDYCRYGGR</sequence>
<dbReference type="Gene3D" id="2.40.50.1020">
    <property type="entry name" value="LytTr DNA-binding domain"/>
    <property type="match status" value="1"/>
</dbReference>
<reference evidence="6" key="2">
    <citation type="submission" date="2021-04" db="EMBL/GenBank/DDBJ databases">
        <authorList>
            <person name="Gilroy R."/>
        </authorList>
    </citation>
    <scope>NUCLEOTIDE SEQUENCE</scope>
    <source>
        <strain evidence="6">B5_2728</strain>
    </source>
</reference>
<dbReference type="PANTHER" id="PTHR37299:SF1">
    <property type="entry name" value="STAGE 0 SPORULATION PROTEIN A HOMOLOG"/>
    <property type="match status" value="1"/>
</dbReference>
<dbReference type="Pfam" id="PF00072">
    <property type="entry name" value="Response_reg"/>
    <property type="match status" value="1"/>
</dbReference>
<dbReference type="GO" id="GO:0000156">
    <property type="term" value="F:phosphorelay response regulator activity"/>
    <property type="evidence" value="ECO:0007669"/>
    <property type="project" value="InterPro"/>
</dbReference>
<accession>A0A948T274</accession>
<evidence type="ECO:0000259" key="4">
    <source>
        <dbReference type="PROSITE" id="PS50110"/>
    </source>
</evidence>
<evidence type="ECO:0000259" key="5">
    <source>
        <dbReference type="PROSITE" id="PS50930"/>
    </source>
</evidence>
<dbReference type="InterPro" id="IPR001789">
    <property type="entry name" value="Sig_transdc_resp-reg_receiver"/>
</dbReference>
<feature type="domain" description="Response regulatory" evidence="4">
    <location>
        <begin position="3"/>
        <end position="120"/>
    </location>
</feature>
<dbReference type="Proteomes" id="UP000713596">
    <property type="component" value="Unassembled WGS sequence"/>
</dbReference>
<evidence type="ECO:0000256" key="1">
    <source>
        <dbReference type="ARBA" id="ARBA00018672"/>
    </source>
</evidence>
<dbReference type="Gene3D" id="3.40.50.2300">
    <property type="match status" value="1"/>
</dbReference>
<comment type="caution">
    <text evidence="6">The sequence shown here is derived from an EMBL/GenBank/DDBJ whole genome shotgun (WGS) entry which is preliminary data.</text>
</comment>
<evidence type="ECO:0000256" key="3">
    <source>
        <dbReference type="PROSITE-ProRule" id="PRU00169"/>
    </source>
</evidence>
<dbReference type="PROSITE" id="PS50110">
    <property type="entry name" value="RESPONSE_REGULATORY"/>
    <property type="match status" value="1"/>
</dbReference>
<dbReference type="SUPFAM" id="SSF52172">
    <property type="entry name" value="CheY-like"/>
    <property type="match status" value="1"/>
</dbReference>
<keyword evidence="6" id="KW-0238">DNA-binding</keyword>
<dbReference type="InterPro" id="IPR046947">
    <property type="entry name" value="LytR-like"/>
</dbReference>
<dbReference type="PROSITE" id="PS50930">
    <property type="entry name" value="HTH_LYTTR"/>
    <property type="match status" value="1"/>
</dbReference>
<dbReference type="AlphaFoldDB" id="A0A948T274"/>
<feature type="domain" description="HTH LytTR-type" evidence="5">
    <location>
        <begin position="131"/>
        <end position="228"/>
    </location>
</feature>
<dbReference type="SMART" id="SM00448">
    <property type="entry name" value="REC"/>
    <property type="match status" value="1"/>
</dbReference>